<dbReference type="PROSITE" id="PS50157">
    <property type="entry name" value="ZINC_FINGER_C2H2_2"/>
    <property type="match status" value="1"/>
</dbReference>
<protein>
    <recommendedName>
        <fullName evidence="11">Cyclic AMP-dependent transcription factor ATF-2</fullName>
    </recommendedName>
</protein>
<dbReference type="Proteomes" id="UP000639338">
    <property type="component" value="Unassembled WGS sequence"/>
</dbReference>
<proteinExistence type="predicted"/>
<dbReference type="Gene3D" id="3.30.160.60">
    <property type="entry name" value="Classic Zinc Finger"/>
    <property type="match status" value="1"/>
</dbReference>
<comment type="caution">
    <text evidence="9">The sequence shown here is derived from an EMBL/GenBank/DDBJ whole genome shotgun (WGS) entry which is preliminary data.</text>
</comment>
<evidence type="ECO:0000256" key="5">
    <source>
        <dbReference type="PROSITE-ProRule" id="PRU00042"/>
    </source>
</evidence>
<dbReference type="SUPFAM" id="SSF57959">
    <property type="entry name" value="Leucine zipper domain"/>
    <property type="match status" value="1"/>
</dbReference>
<dbReference type="InterPro" id="IPR013087">
    <property type="entry name" value="Znf_C2H2_type"/>
</dbReference>
<organism evidence="9 10">
    <name type="scientific">Aphidius gifuensis</name>
    <name type="common">Parasitoid wasp</name>
    <dbReference type="NCBI Taxonomy" id="684658"/>
    <lineage>
        <taxon>Eukaryota</taxon>
        <taxon>Metazoa</taxon>
        <taxon>Ecdysozoa</taxon>
        <taxon>Arthropoda</taxon>
        <taxon>Hexapoda</taxon>
        <taxon>Insecta</taxon>
        <taxon>Pterygota</taxon>
        <taxon>Neoptera</taxon>
        <taxon>Endopterygota</taxon>
        <taxon>Hymenoptera</taxon>
        <taxon>Apocrita</taxon>
        <taxon>Ichneumonoidea</taxon>
        <taxon>Braconidae</taxon>
        <taxon>Aphidiinae</taxon>
        <taxon>Aphidius</taxon>
    </lineage>
</organism>
<dbReference type="AlphaFoldDB" id="A0A835CQW9"/>
<evidence type="ECO:0000313" key="10">
    <source>
        <dbReference type="Proteomes" id="UP000639338"/>
    </source>
</evidence>
<evidence type="ECO:0000256" key="1">
    <source>
        <dbReference type="ARBA" id="ARBA00004123"/>
    </source>
</evidence>
<evidence type="ECO:0000256" key="4">
    <source>
        <dbReference type="ARBA" id="ARBA00023242"/>
    </source>
</evidence>
<dbReference type="EMBL" id="JACMRX010000003">
    <property type="protein sequence ID" value="KAF7992224.1"/>
    <property type="molecule type" value="Genomic_DNA"/>
</dbReference>
<reference evidence="9 10" key="1">
    <citation type="submission" date="2020-08" db="EMBL/GenBank/DDBJ databases">
        <title>Aphidius gifuensis genome sequencing and assembly.</title>
        <authorList>
            <person name="Du Z."/>
        </authorList>
    </citation>
    <scope>NUCLEOTIDE SEQUENCE [LARGE SCALE GENOMIC DNA]</scope>
    <source>
        <strain evidence="9">YNYX2018</strain>
        <tissue evidence="9">Adults</tissue>
    </source>
</reference>
<feature type="domain" description="C2H2-type" evidence="7">
    <location>
        <begin position="8"/>
        <end position="32"/>
    </location>
</feature>
<name>A0A835CQW9_APHGI</name>
<dbReference type="GO" id="GO:0005634">
    <property type="term" value="C:nucleus"/>
    <property type="evidence" value="ECO:0007669"/>
    <property type="project" value="UniProtKB-SubCell"/>
</dbReference>
<gene>
    <name evidence="9" type="ORF">HCN44_001549</name>
</gene>
<sequence>MNHTEKPFGCNFLGCNMSFTNEDHLVVHKTKHNMMLNLGNGKPPSFIDQTPTPTRFMRSSEEVGLFQDLQHVNPFDETFRKAVECGKLESLEVTDQLQVVDKSNNYYYKNTEENENYSREISASLNVTNNKPNDVKKKLDILERNRASSMRSRAKRKAWIEQLETSMEKVNSVNKSLQNEVNALRFEVANLKTLLLAHKNCPVTKALTENKPETSKIIPIITQQISTPITIINPSIENSKKIILTNQSTINSKRKLKPKISQIKSQILLPKINNSGLSSSKIIRQQSLNNFQQVISEKTTSQKLFVIKK</sequence>
<evidence type="ECO:0000259" key="8">
    <source>
        <dbReference type="PROSITE" id="PS50217"/>
    </source>
</evidence>
<keyword evidence="5" id="KW-0479">Metal-binding</keyword>
<keyword evidence="4" id="KW-0539">Nucleus</keyword>
<dbReference type="SMART" id="SM00338">
    <property type="entry name" value="BRLZ"/>
    <property type="match status" value="1"/>
</dbReference>
<feature type="coiled-coil region" evidence="6">
    <location>
        <begin position="160"/>
        <end position="194"/>
    </location>
</feature>
<dbReference type="PROSITE" id="PS50217">
    <property type="entry name" value="BZIP"/>
    <property type="match status" value="1"/>
</dbReference>
<keyword evidence="3" id="KW-0804">Transcription</keyword>
<dbReference type="InterPro" id="IPR036236">
    <property type="entry name" value="Znf_C2H2_sf"/>
</dbReference>
<dbReference type="OrthoDB" id="295274at2759"/>
<dbReference type="Pfam" id="PF00170">
    <property type="entry name" value="bZIP_1"/>
    <property type="match status" value="1"/>
</dbReference>
<evidence type="ECO:0000313" key="9">
    <source>
        <dbReference type="EMBL" id="KAF7992224.1"/>
    </source>
</evidence>
<evidence type="ECO:0000256" key="2">
    <source>
        <dbReference type="ARBA" id="ARBA00023015"/>
    </source>
</evidence>
<keyword evidence="10" id="KW-1185">Reference proteome</keyword>
<dbReference type="CDD" id="cd14687">
    <property type="entry name" value="bZIP_ATF2"/>
    <property type="match status" value="1"/>
</dbReference>
<dbReference type="GO" id="GO:0008270">
    <property type="term" value="F:zinc ion binding"/>
    <property type="evidence" value="ECO:0007669"/>
    <property type="project" value="UniProtKB-KW"/>
</dbReference>
<evidence type="ECO:0008006" key="11">
    <source>
        <dbReference type="Google" id="ProtNLM"/>
    </source>
</evidence>
<dbReference type="SUPFAM" id="SSF57667">
    <property type="entry name" value="beta-beta-alpha zinc fingers"/>
    <property type="match status" value="1"/>
</dbReference>
<keyword evidence="2" id="KW-0805">Transcription regulation</keyword>
<evidence type="ECO:0000256" key="6">
    <source>
        <dbReference type="SAM" id="Coils"/>
    </source>
</evidence>
<dbReference type="PROSITE" id="PS00028">
    <property type="entry name" value="ZINC_FINGER_C2H2_1"/>
    <property type="match status" value="1"/>
</dbReference>
<dbReference type="Gene3D" id="1.20.5.170">
    <property type="match status" value="1"/>
</dbReference>
<dbReference type="GO" id="GO:0003700">
    <property type="term" value="F:DNA-binding transcription factor activity"/>
    <property type="evidence" value="ECO:0007669"/>
    <property type="project" value="InterPro"/>
</dbReference>
<keyword evidence="6" id="KW-0175">Coiled coil</keyword>
<feature type="domain" description="BZIP" evidence="8">
    <location>
        <begin position="135"/>
        <end position="198"/>
    </location>
</feature>
<keyword evidence="5" id="KW-0862">Zinc</keyword>
<evidence type="ECO:0000256" key="3">
    <source>
        <dbReference type="ARBA" id="ARBA00023163"/>
    </source>
</evidence>
<comment type="subcellular location">
    <subcellularLocation>
        <location evidence="1">Nucleus</location>
    </subcellularLocation>
</comment>
<accession>A0A835CQW9</accession>
<dbReference type="InterPro" id="IPR046347">
    <property type="entry name" value="bZIP_sf"/>
</dbReference>
<evidence type="ECO:0000259" key="7">
    <source>
        <dbReference type="PROSITE" id="PS50157"/>
    </source>
</evidence>
<dbReference type="InterPro" id="IPR004827">
    <property type="entry name" value="bZIP"/>
</dbReference>
<dbReference type="PANTHER" id="PTHR19304">
    <property type="entry name" value="CYCLIC-AMP RESPONSE ELEMENT BINDING PROTEIN"/>
    <property type="match status" value="1"/>
</dbReference>
<keyword evidence="5" id="KW-0863">Zinc-finger</keyword>
<dbReference type="InterPro" id="IPR051027">
    <property type="entry name" value="bZIP_transcription_factors"/>
</dbReference>